<dbReference type="HOGENOM" id="CLU_2778692_0_0_1"/>
<protein>
    <submittedName>
        <fullName evidence="1 2">Uncharacterized protein</fullName>
    </submittedName>
</protein>
<accession>B7QBW2</accession>
<evidence type="ECO:0000313" key="3">
    <source>
        <dbReference type="Proteomes" id="UP000001555"/>
    </source>
</evidence>
<dbReference type="VEuPathDB" id="VectorBase:ISCI012543"/>
<dbReference type="EMBL" id="ABJB010013347">
    <property type="status" value="NOT_ANNOTATED_CDS"/>
    <property type="molecule type" value="Genomic_DNA"/>
</dbReference>
<dbReference type="EMBL" id="ABJB010571608">
    <property type="status" value="NOT_ANNOTATED_CDS"/>
    <property type="molecule type" value="Genomic_DNA"/>
</dbReference>
<dbReference type="EMBL" id="ABJB010731697">
    <property type="status" value="NOT_ANNOTATED_CDS"/>
    <property type="molecule type" value="Genomic_DNA"/>
</dbReference>
<proteinExistence type="predicted"/>
<dbReference type="Proteomes" id="UP000001555">
    <property type="component" value="Unassembled WGS sequence"/>
</dbReference>
<evidence type="ECO:0000313" key="2">
    <source>
        <dbReference type="EnsemblMetazoa" id="ISCW012543-PA"/>
    </source>
</evidence>
<organism>
    <name type="scientific">Ixodes scapularis</name>
    <name type="common">Black-legged tick</name>
    <name type="synonym">Deer tick</name>
    <dbReference type="NCBI Taxonomy" id="6945"/>
    <lineage>
        <taxon>Eukaryota</taxon>
        <taxon>Metazoa</taxon>
        <taxon>Ecdysozoa</taxon>
        <taxon>Arthropoda</taxon>
        <taxon>Chelicerata</taxon>
        <taxon>Arachnida</taxon>
        <taxon>Acari</taxon>
        <taxon>Parasitiformes</taxon>
        <taxon>Ixodida</taxon>
        <taxon>Ixodoidea</taxon>
        <taxon>Ixodidae</taxon>
        <taxon>Ixodinae</taxon>
        <taxon>Ixodes</taxon>
    </lineage>
</organism>
<dbReference type="EMBL" id="DS903676">
    <property type="protein sequence ID" value="EEC16334.1"/>
    <property type="molecule type" value="Genomic_DNA"/>
</dbReference>
<dbReference type="VEuPathDB" id="VectorBase:ISCW012543"/>
<dbReference type="EnsemblMetazoa" id="ISCW012543-RA">
    <property type="protein sequence ID" value="ISCW012543-PA"/>
    <property type="gene ID" value="ISCW012543"/>
</dbReference>
<keyword evidence="3" id="KW-1185">Reference proteome</keyword>
<dbReference type="InParanoid" id="B7QBW2"/>
<sequence length="69" mass="8064">MESLLARKLEWRFVSESYEDRQPAEFSFRITGSTGSRHSKQRSLLSRSSPRSYQVYQVVPPLVRSLMTL</sequence>
<gene>
    <name evidence="1" type="ORF">IscW_ISCW012543</name>
</gene>
<dbReference type="EMBL" id="ABJB010537543">
    <property type="status" value="NOT_ANNOTATED_CDS"/>
    <property type="molecule type" value="Genomic_DNA"/>
</dbReference>
<dbReference type="EMBL" id="ABJB010676851">
    <property type="status" value="NOT_ANNOTATED_CDS"/>
    <property type="molecule type" value="Genomic_DNA"/>
</dbReference>
<evidence type="ECO:0000313" key="1">
    <source>
        <dbReference type="EMBL" id="EEC16334.1"/>
    </source>
</evidence>
<reference evidence="1 3" key="1">
    <citation type="submission" date="2008-03" db="EMBL/GenBank/DDBJ databases">
        <title>Annotation of Ixodes scapularis.</title>
        <authorList>
            <consortium name="Ixodes scapularis Genome Project Consortium"/>
            <person name="Caler E."/>
            <person name="Hannick L.I."/>
            <person name="Bidwell S."/>
            <person name="Joardar V."/>
            <person name="Thiagarajan M."/>
            <person name="Amedeo P."/>
            <person name="Galinsky K.J."/>
            <person name="Schobel S."/>
            <person name="Inman J."/>
            <person name="Hostetler J."/>
            <person name="Miller J."/>
            <person name="Hammond M."/>
            <person name="Megy K."/>
            <person name="Lawson D."/>
            <person name="Kodira C."/>
            <person name="Sutton G."/>
            <person name="Meyer J."/>
            <person name="Hill C.A."/>
            <person name="Birren B."/>
            <person name="Nene V."/>
            <person name="Collins F."/>
            <person name="Alarcon-Chaidez F."/>
            <person name="Wikel S."/>
            <person name="Strausberg R."/>
        </authorList>
    </citation>
    <scope>NUCLEOTIDE SEQUENCE [LARGE SCALE GENOMIC DNA]</scope>
    <source>
        <strain evidence="3">Wikel</strain>
        <strain evidence="1">Wikel colony</strain>
    </source>
</reference>
<dbReference type="AlphaFoldDB" id="B7QBW2"/>
<name>B7QBW2_IXOSC</name>
<dbReference type="PaxDb" id="6945-B7QBW2"/>
<reference evidence="2" key="2">
    <citation type="submission" date="2020-05" db="UniProtKB">
        <authorList>
            <consortium name="EnsemblMetazoa"/>
        </authorList>
    </citation>
    <scope>IDENTIFICATION</scope>
    <source>
        <strain evidence="2">wikel</strain>
    </source>
</reference>